<sequence length="361" mass="38627">MQALLPKRLHVCKKCSEDIIFGPTCVAQVCGGRVCRDCGYPASNPVYMKLSKLWGEVGPKTLPICHTCNVQMTSEKREGGWAELSKTHIVFVENQLGPYHTPNRVECAGGCGTALQMPVLRLKERDGHHMNTVCLSCASRKNKCQFCQKAVERETDPQPEHVRQAQQQMAAEEARRGNTEAVTANGGAAMAAGEEGMWSQMTRAVGQAFESTGDLERHREPLGNLERPAAPHQQSMVNLQTLQQQQLQQQTPMQASPFQSMQQSPLMGGVSSMPSVATMPLQHFGGTGLTPPQVSQPLQPQVMTLGSVPIVPAQGQPALVSAPQAQGSGMVTVPGGGLAHSPGTSVYASAAGGMPGLYYGM</sequence>
<protein>
    <submittedName>
        <fullName evidence="1">Uncharacterized protein</fullName>
    </submittedName>
</protein>
<gene>
    <name evidence="1" type="ORF">Cvel_4138</name>
</gene>
<dbReference type="AlphaFoldDB" id="A0A0G4G418"/>
<dbReference type="VEuPathDB" id="CryptoDB:Cvel_4138"/>
<dbReference type="EMBL" id="CDMZ01000860">
    <property type="protein sequence ID" value="CEM22830.1"/>
    <property type="molecule type" value="Genomic_DNA"/>
</dbReference>
<name>A0A0G4G418_9ALVE</name>
<reference evidence="1" key="1">
    <citation type="submission" date="2014-11" db="EMBL/GenBank/DDBJ databases">
        <authorList>
            <person name="Otto D Thomas"/>
            <person name="Naeem Raeece"/>
        </authorList>
    </citation>
    <scope>NUCLEOTIDE SEQUENCE</scope>
</reference>
<accession>A0A0G4G418</accession>
<evidence type="ECO:0000313" key="1">
    <source>
        <dbReference type="EMBL" id="CEM22830.1"/>
    </source>
</evidence>
<proteinExistence type="predicted"/>
<organism evidence="1">
    <name type="scientific">Chromera velia CCMP2878</name>
    <dbReference type="NCBI Taxonomy" id="1169474"/>
    <lineage>
        <taxon>Eukaryota</taxon>
        <taxon>Sar</taxon>
        <taxon>Alveolata</taxon>
        <taxon>Colpodellida</taxon>
        <taxon>Chromeraceae</taxon>
        <taxon>Chromera</taxon>
    </lineage>
</organism>